<protein>
    <submittedName>
        <fullName evidence="2">Class I SAM-dependent DNA methyltransferase</fullName>
    </submittedName>
</protein>
<evidence type="ECO:0000313" key="3">
    <source>
        <dbReference type="Proteomes" id="UP001595765"/>
    </source>
</evidence>
<dbReference type="RefSeq" id="WP_386429800.1">
    <property type="nucleotide sequence ID" value="NZ_JBHSBB010000010.1"/>
</dbReference>
<reference evidence="3" key="1">
    <citation type="journal article" date="2019" name="Int. J. Syst. Evol. Microbiol.">
        <title>The Global Catalogue of Microorganisms (GCM) 10K type strain sequencing project: providing services to taxonomists for standard genome sequencing and annotation.</title>
        <authorList>
            <consortium name="The Broad Institute Genomics Platform"/>
            <consortium name="The Broad Institute Genome Sequencing Center for Infectious Disease"/>
            <person name="Wu L."/>
            <person name="Ma J."/>
        </authorList>
    </citation>
    <scope>NUCLEOTIDE SEQUENCE [LARGE SCALE GENOMIC DNA]</scope>
    <source>
        <strain evidence="3">CGMCC 4.7237</strain>
    </source>
</reference>
<dbReference type="GO" id="GO:0032259">
    <property type="term" value="P:methylation"/>
    <property type="evidence" value="ECO:0007669"/>
    <property type="project" value="UniProtKB-KW"/>
</dbReference>
<dbReference type="PANTHER" id="PTHR43861:SF1">
    <property type="entry name" value="TRANS-ACONITATE 2-METHYLTRANSFERASE"/>
    <property type="match status" value="1"/>
</dbReference>
<accession>A0ABV8HNS3</accession>
<comment type="caution">
    <text evidence="2">The sequence shown here is derived from an EMBL/GenBank/DDBJ whole genome shotgun (WGS) entry which is preliminary data.</text>
</comment>
<organism evidence="2 3">
    <name type="scientific">Streptomyces polygonati</name>
    <dbReference type="NCBI Taxonomy" id="1617087"/>
    <lineage>
        <taxon>Bacteria</taxon>
        <taxon>Bacillati</taxon>
        <taxon>Actinomycetota</taxon>
        <taxon>Actinomycetes</taxon>
        <taxon>Kitasatosporales</taxon>
        <taxon>Streptomycetaceae</taxon>
        <taxon>Streptomyces</taxon>
    </lineage>
</organism>
<keyword evidence="2" id="KW-0808">Transferase</keyword>
<dbReference type="SUPFAM" id="SSF53335">
    <property type="entry name" value="S-adenosyl-L-methionine-dependent methyltransferases"/>
    <property type="match status" value="1"/>
</dbReference>
<keyword evidence="3" id="KW-1185">Reference proteome</keyword>
<dbReference type="Gene3D" id="3.40.50.150">
    <property type="entry name" value="Vaccinia Virus protein VP39"/>
    <property type="match status" value="1"/>
</dbReference>
<evidence type="ECO:0000313" key="2">
    <source>
        <dbReference type="EMBL" id="MFC4032697.1"/>
    </source>
</evidence>
<evidence type="ECO:0000256" key="1">
    <source>
        <dbReference type="SAM" id="MobiDB-lite"/>
    </source>
</evidence>
<dbReference type="PANTHER" id="PTHR43861">
    <property type="entry name" value="TRANS-ACONITATE 2-METHYLTRANSFERASE-RELATED"/>
    <property type="match status" value="1"/>
</dbReference>
<gene>
    <name evidence="2" type="ORF">ACFO3J_14545</name>
</gene>
<dbReference type="Pfam" id="PF13489">
    <property type="entry name" value="Methyltransf_23"/>
    <property type="match status" value="1"/>
</dbReference>
<dbReference type="EMBL" id="JBHSBB010000010">
    <property type="protein sequence ID" value="MFC4032697.1"/>
    <property type="molecule type" value="Genomic_DNA"/>
</dbReference>
<dbReference type="Proteomes" id="UP001595765">
    <property type="component" value="Unassembled WGS sequence"/>
</dbReference>
<sequence>MGTGNYDQAAVGTADAERPRRDRSGQAEAFDAIGDHYDEAFPHKEGQLAAGDWLAASLPAGSRVLDLGCGTGLPTARQLTDAGLRVTGVDLSPGMLARARANVPEGGFVQADIADLADLAGLTDLADLTEAAGLPDPTDLTDPAAPGTFAAATAFFALLMLPRSEIPTTLRAIHDRLAPGGLLALSMVEADVDDVPIPFLGNTIRVSGYLRDELRQIVTDAGFEVIKEDSYAYAPASIDVPPEEQIFLYCRRA</sequence>
<name>A0ABV8HNS3_9ACTN</name>
<feature type="compositionally biased region" description="Basic and acidic residues" evidence="1">
    <location>
        <begin position="15"/>
        <end position="25"/>
    </location>
</feature>
<dbReference type="GO" id="GO:0008168">
    <property type="term" value="F:methyltransferase activity"/>
    <property type="evidence" value="ECO:0007669"/>
    <property type="project" value="UniProtKB-KW"/>
</dbReference>
<keyword evidence="2" id="KW-0489">Methyltransferase</keyword>
<proteinExistence type="predicted"/>
<dbReference type="InterPro" id="IPR029063">
    <property type="entry name" value="SAM-dependent_MTases_sf"/>
</dbReference>
<feature type="region of interest" description="Disordered" evidence="1">
    <location>
        <begin position="1"/>
        <end position="25"/>
    </location>
</feature>
<dbReference type="CDD" id="cd02440">
    <property type="entry name" value="AdoMet_MTases"/>
    <property type="match status" value="1"/>
</dbReference>